<accession>A0ABR2F5E1</accession>
<keyword evidence="3" id="KW-1185">Reference proteome</keyword>
<gene>
    <name evidence="2" type="ORF">V6N12_028263</name>
</gene>
<comment type="caution">
    <text evidence="2">The sequence shown here is derived from an EMBL/GenBank/DDBJ whole genome shotgun (WGS) entry which is preliminary data.</text>
</comment>
<reference evidence="2 3" key="1">
    <citation type="journal article" date="2024" name="G3 (Bethesda)">
        <title>Genome assembly of Hibiscus sabdariffa L. provides insights into metabolisms of medicinal natural products.</title>
        <authorList>
            <person name="Kim T."/>
        </authorList>
    </citation>
    <scope>NUCLEOTIDE SEQUENCE [LARGE SCALE GENOMIC DNA]</scope>
    <source>
        <strain evidence="2">TK-2024</strain>
        <tissue evidence="2">Old leaves</tissue>
    </source>
</reference>
<evidence type="ECO:0000256" key="1">
    <source>
        <dbReference type="SAM" id="MobiDB-lite"/>
    </source>
</evidence>
<proteinExistence type="predicted"/>
<evidence type="ECO:0000313" key="3">
    <source>
        <dbReference type="Proteomes" id="UP001472677"/>
    </source>
</evidence>
<name>A0ABR2F5E1_9ROSI</name>
<dbReference type="Proteomes" id="UP001472677">
    <property type="component" value="Unassembled WGS sequence"/>
</dbReference>
<organism evidence="2 3">
    <name type="scientific">Hibiscus sabdariffa</name>
    <name type="common">roselle</name>
    <dbReference type="NCBI Taxonomy" id="183260"/>
    <lineage>
        <taxon>Eukaryota</taxon>
        <taxon>Viridiplantae</taxon>
        <taxon>Streptophyta</taxon>
        <taxon>Embryophyta</taxon>
        <taxon>Tracheophyta</taxon>
        <taxon>Spermatophyta</taxon>
        <taxon>Magnoliopsida</taxon>
        <taxon>eudicotyledons</taxon>
        <taxon>Gunneridae</taxon>
        <taxon>Pentapetalae</taxon>
        <taxon>rosids</taxon>
        <taxon>malvids</taxon>
        <taxon>Malvales</taxon>
        <taxon>Malvaceae</taxon>
        <taxon>Malvoideae</taxon>
        <taxon>Hibiscus</taxon>
    </lineage>
</organism>
<dbReference type="EMBL" id="JBBPBM010000008">
    <property type="protein sequence ID" value="KAK8572202.1"/>
    <property type="molecule type" value="Genomic_DNA"/>
</dbReference>
<evidence type="ECO:0000313" key="2">
    <source>
        <dbReference type="EMBL" id="KAK8572202.1"/>
    </source>
</evidence>
<feature type="compositionally biased region" description="Basic and acidic residues" evidence="1">
    <location>
        <begin position="190"/>
        <end position="211"/>
    </location>
</feature>
<protein>
    <submittedName>
        <fullName evidence="2">Uncharacterized protein</fullName>
    </submittedName>
</protein>
<feature type="region of interest" description="Disordered" evidence="1">
    <location>
        <begin position="189"/>
        <end position="211"/>
    </location>
</feature>
<sequence>MENPSDVASLEIDIGGLGTHGGCPTDNVIALDGTTALERSRSPSASEFQPFSKKGRCVGVSTEDQGDLDVNMGDDLSDTMKDLNGTVPSIFISSTVEAAAGGSSSLGVPTFKDKLLGSAGVVRDTVPLSDLDVDVREGDVHIGGKMVHGSRFEVLMDDVEHNDDGVTQATAINNLRTENIMASASLPHSPIERLIPHDTRPQQRSEVPARL</sequence>